<keyword evidence="1" id="KW-0378">Hydrolase</keyword>
<dbReference type="EMBL" id="CP015879">
    <property type="protein sequence ID" value="ANI18721.1"/>
    <property type="molecule type" value="Genomic_DNA"/>
</dbReference>
<keyword evidence="1" id="KW-0614">Plasmid</keyword>
<organism evidence="1 2">
    <name type="scientific">Pseudomonas citronellolis</name>
    <dbReference type="NCBI Taxonomy" id="53408"/>
    <lineage>
        <taxon>Bacteria</taxon>
        <taxon>Pseudomonadati</taxon>
        <taxon>Pseudomonadota</taxon>
        <taxon>Gammaproteobacteria</taxon>
        <taxon>Pseudomonadales</taxon>
        <taxon>Pseudomonadaceae</taxon>
        <taxon>Pseudomonas</taxon>
    </lineage>
</organism>
<keyword evidence="1" id="KW-0347">Helicase</keyword>
<dbReference type="AlphaFoldDB" id="A0A1A9KMM2"/>
<proteinExistence type="predicted"/>
<gene>
    <name evidence="1" type="ORF">A9C11_32160</name>
</gene>
<dbReference type="GO" id="GO:0004386">
    <property type="term" value="F:helicase activity"/>
    <property type="evidence" value="ECO:0007669"/>
    <property type="project" value="UniProtKB-KW"/>
</dbReference>
<dbReference type="Gene3D" id="3.40.50.300">
    <property type="entry name" value="P-loop containing nucleotide triphosphate hydrolases"/>
    <property type="match status" value="1"/>
</dbReference>
<name>A0A1A9KMM2_9PSED</name>
<dbReference type="SUPFAM" id="SSF52540">
    <property type="entry name" value="P-loop containing nucleoside triphosphate hydrolases"/>
    <property type="match status" value="1"/>
</dbReference>
<dbReference type="InterPro" id="IPR027417">
    <property type="entry name" value="P-loop_NTPase"/>
</dbReference>
<keyword evidence="1" id="KW-0067">ATP-binding</keyword>
<evidence type="ECO:0000313" key="2">
    <source>
        <dbReference type="Proteomes" id="UP000077748"/>
    </source>
</evidence>
<dbReference type="Proteomes" id="UP000077748">
    <property type="component" value="Plasmid pRBL16"/>
</dbReference>
<evidence type="ECO:0000313" key="1">
    <source>
        <dbReference type="EMBL" id="ANI18721.1"/>
    </source>
</evidence>
<protein>
    <submittedName>
        <fullName evidence="1">Helicase</fullName>
    </submittedName>
</protein>
<geneLocation type="plasmid" evidence="2">
    <name>prbl16</name>
</geneLocation>
<keyword evidence="1" id="KW-0547">Nucleotide-binding</keyword>
<sequence length="644" mass="71760">MPRTRLFLPLSRPQANALEARDCSSAALLAQWSIPSLAAVIAIQSLPTLAQTTDPSARLERALAGLIDAGFDLESAGQGVSFSSLVFSRFNPQLFSAGLNQLRSLSVRLLEPEDLDAEGYLTEDRKWDFEFTSRHAETLNPFTERFVDAAGKSFNLAPQQARAFRVFKSELDEDFHLQALAGTGKTFMIERLIDCLTSYRPLVLAMTKVQLDALQQRVGTGRVTGMTFSELAVRSLQLDVGRHGSRSFRLSMRRARVEMSQIANHLEFKPVGNLTPSQVASVANRTVFRYCTSRDAEIGVPHLPSLGGSYSVPQKELLVQCANRLWQETIFPSSSPLELPVRGYHRIKEVSLSSTAAVEPGFTHVIVDEAHDLPAPMAQFLDRCSIPVITLGDSCQRLDGAAVERAPHVRRREIFHSLRSGREMEAAVNTLIEQNPVVDVHPLEGSREQDTRVVFYSRPFIPEQPTTILVWSEWGMFEWFQRLANAKAQFSLLPGCEGGFRWFVLDCIGLYREGIRPTHGALFKYTSWDALRKDVSKRESAFDRIDRMLEKGYSTMDFERSLMKLDQSGKAPYKLGTVVAAKNSEVNSVMLAPELLDSSGSDRLDAARAFAAVYTGGTRARHQLFVPGHLQEWASDTAARARCS</sequence>
<reference evidence="1 2" key="1">
    <citation type="submission" date="2016-05" db="EMBL/GenBank/DDBJ databases">
        <title>Genome Sequence of Pseudomonas citronellolis Strain SJTE-3, an Estrogens and Persistent Organic Pollutants degradation strain.</title>
        <authorList>
            <person name="Liang R."/>
        </authorList>
    </citation>
    <scope>NUCLEOTIDE SEQUENCE [LARGE SCALE GENOMIC DNA]</scope>
    <source>
        <strain evidence="1 2">SJTE-3</strain>
        <plasmid evidence="2">Plasmid prbl16</plasmid>
    </source>
</reference>
<accession>A0A1A9KMM2</accession>